<proteinExistence type="predicted"/>
<keyword evidence="1" id="KW-1133">Transmembrane helix</keyword>
<name>A0A9X6U680_BACCE</name>
<feature type="transmembrane region" description="Helical" evidence="1">
    <location>
        <begin position="147"/>
        <end position="168"/>
    </location>
</feature>
<gene>
    <name evidence="2" type="ORF">CN553_28865</name>
</gene>
<protein>
    <submittedName>
        <fullName evidence="2">Uncharacterized protein</fullName>
    </submittedName>
</protein>
<feature type="non-terminal residue" evidence="2">
    <location>
        <position position="306"/>
    </location>
</feature>
<evidence type="ECO:0000313" key="3">
    <source>
        <dbReference type="Proteomes" id="UP000220691"/>
    </source>
</evidence>
<dbReference type="EMBL" id="NUAN01000250">
    <property type="protein sequence ID" value="PEN81934.1"/>
    <property type="molecule type" value="Genomic_DNA"/>
</dbReference>
<comment type="caution">
    <text evidence="2">The sequence shown here is derived from an EMBL/GenBank/DDBJ whole genome shotgun (WGS) entry which is preliminary data.</text>
</comment>
<dbReference type="Proteomes" id="UP000220691">
    <property type="component" value="Unassembled WGS sequence"/>
</dbReference>
<sequence>MSSYKMIVKNIILDQIRQDFAGITKQLKDKLGIKLPNSLSWTIMMLLQNTLLLFFAFFFESITDALFKSLIVLIVLLFNFILPSSMARQNLNRVSNNPLNDLLWQSSYNRNQLLNFTLLAELIIFWMHEFTLQSVALYVIIKVAPNWAIGIALMLIWILLISSIYFLRLKKMILNSWGTNVNISEYSEIFYLIKVAISGLFIWFVCKSLFLPLIKEPISSDIYKQGLIKVSETFSDHAKYIFISKFQSSITWFYLQSIHSWWFYCILAALVLAYICVAIYYFYSYSNKARFIKNKNNIYLTNSKSA</sequence>
<feature type="transmembrane region" description="Helical" evidence="1">
    <location>
        <begin position="189"/>
        <end position="210"/>
    </location>
</feature>
<keyword evidence="1" id="KW-0812">Transmembrane</keyword>
<reference evidence="2 3" key="1">
    <citation type="submission" date="2017-09" db="EMBL/GenBank/DDBJ databases">
        <title>Large-scale bioinformatics analysis of Bacillus genomes uncovers conserved roles of natural products in bacterial physiology.</title>
        <authorList>
            <consortium name="Agbiome Team Llc"/>
            <person name="Bleich R.M."/>
            <person name="Kirk G.J."/>
            <person name="Santa Maria K.C."/>
            <person name="Allen S.E."/>
            <person name="Farag S."/>
            <person name="Shank E.A."/>
            <person name="Bowers A."/>
        </authorList>
    </citation>
    <scope>NUCLEOTIDE SEQUENCE [LARGE SCALE GENOMIC DNA]</scope>
    <source>
        <strain evidence="2 3">AFS027647</strain>
    </source>
</reference>
<organism evidence="2 3">
    <name type="scientific">Bacillus cereus</name>
    <dbReference type="NCBI Taxonomy" id="1396"/>
    <lineage>
        <taxon>Bacteria</taxon>
        <taxon>Bacillati</taxon>
        <taxon>Bacillota</taxon>
        <taxon>Bacilli</taxon>
        <taxon>Bacillales</taxon>
        <taxon>Bacillaceae</taxon>
        <taxon>Bacillus</taxon>
        <taxon>Bacillus cereus group</taxon>
    </lineage>
</organism>
<feature type="transmembrane region" description="Helical" evidence="1">
    <location>
        <begin position="113"/>
        <end position="141"/>
    </location>
</feature>
<evidence type="ECO:0000313" key="2">
    <source>
        <dbReference type="EMBL" id="PEN81934.1"/>
    </source>
</evidence>
<feature type="transmembrane region" description="Helical" evidence="1">
    <location>
        <begin position="65"/>
        <end position="82"/>
    </location>
</feature>
<accession>A0A9X6U680</accession>
<dbReference type="AlphaFoldDB" id="A0A9X6U680"/>
<feature type="transmembrane region" description="Helical" evidence="1">
    <location>
        <begin position="261"/>
        <end position="283"/>
    </location>
</feature>
<keyword evidence="1" id="KW-0472">Membrane</keyword>
<feature type="transmembrane region" description="Helical" evidence="1">
    <location>
        <begin position="38"/>
        <end position="59"/>
    </location>
</feature>
<evidence type="ECO:0000256" key="1">
    <source>
        <dbReference type="SAM" id="Phobius"/>
    </source>
</evidence>